<evidence type="ECO:0000313" key="1">
    <source>
        <dbReference type="EMBL" id="MDT7831145.1"/>
    </source>
</evidence>
<dbReference type="InterPro" id="IPR032286">
    <property type="entry name" value="DUF4837"/>
</dbReference>
<proteinExistence type="predicted"/>
<organism evidence="1 2">
    <name type="scientific">Asprobacillus argus</name>
    <dbReference type="NCBI Taxonomy" id="3076534"/>
    <lineage>
        <taxon>Bacteria</taxon>
        <taxon>Pseudomonadati</taxon>
        <taxon>Bacteroidota</taxon>
        <taxon>Flavobacteriia</taxon>
        <taxon>Flavobacteriales</taxon>
        <taxon>Flavobacteriaceae</taxon>
        <taxon>Asprobacillus</taxon>
    </lineage>
</organism>
<protein>
    <submittedName>
        <fullName evidence="1">DUF4837 family protein</fullName>
    </submittedName>
</protein>
<dbReference type="Pfam" id="PF16125">
    <property type="entry name" value="DUF4837"/>
    <property type="match status" value="1"/>
</dbReference>
<reference evidence="1 2" key="1">
    <citation type="submission" date="2023-09" db="EMBL/GenBank/DDBJ databases">
        <title>Novel taxa isolated from Blanes Bay.</title>
        <authorList>
            <person name="Rey-Velasco X."/>
            <person name="Lucena T."/>
        </authorList>
    </citation>
    <scope>NUCLEOTIDE SEQUENCE [LARGE SCALE GENOMIC DNA]</scope>
    <source>
        <strain evidence="1 2">S356</strain>
    </source>
</reference>
<sequence>MRIITILCISLFLTSCIGNDSYVLPASVGRINKVLVVVKGSLWAGEVGDEIRKSLSELQVGLPQSEPILSLAQVAPSGFSSMMRKTRNILVIEEGDSIHVNALKSKYASPQTIVYLSAKDKEGIKQVVKERAKEIIDIFRESDIRQTQKIFRAKKLDDSEYKTFKNLSISLTIPKEFKTVDDTGEFLWLRQHLRSGIARGAGNNNILVYALPLKDVATMRDDISAMRDSIGEKYIPGAREGMYMITEKAYAPHTYDVELNGFKAYETRGKWEVKNAFMAGPFINYSIIDEKNDRLLVVEGFTYAPSVNKREFLFELEAIAKSIVIN</sequence>
<dbReference type="EMBL" id="JAVTTO010000001">
    <property type="protein sequence ID" value="MDT7831145.1"/>
    <property type="molecule type" value="Genomic_DNA"/>
</dbReference>
<evidence type="ECO:0000313" key="2">
    <source>
        <dbReference type="Proteomes" id="UP001257277"/>
    </source>
</evidence>
<keyword evidence="2" id="KW-1185">Reference proteome</keyword>
<dbReference type="Proteomes" id="UP001257277">
    <property type="component" value="Unassembled WGS sequence"/>
</dbReference>
<dbReference type="RefSeq" id="WP_349240397.1">
    <property type="nucleotide sequence ID" value="NZ_JAVTTO010000001.1"/>
</dbReference>
<name>A0ABU3LBN6_9FLAO</name>
<comment type="caution">
    <text evidence="1">The sequence shown here is derived from an EMBL/GenBank/DDBJ whole genome shotgun (WGS) entry which is preliminary data.</text>
</comment>
<dbReference type="PROSITE" id="PS51257">
    <property type="entry name" value="PROKAR_LIPOPROTEIN"/>
    <property type="match status" value="1"/>
</dbReference>
<accession>A0ABU3LBN6</accession>
<gene>
    <name evidence="1" type="ORF">RQM59_02070</name>
</gene>